<organism evidence="2 4">
    <name type="scientific">Medicago truncatula</name>
    <name type="common">Barrel medic</name>
    <name type="synonym">Medicago tribuloides</name>
    <dbReference type="NCBI Taxonomy" id="3880"/>
    <lineage>
        <taxon>Eukaryota</taxon>
        <taxon>Viridiplantae</taxon>
        <taxon>Streptophyta</taxon>
        <taxon>Embryophyta</taxon>
        <taxon>Tracheophyta</taxon>
        <taxon>Spermatophyta</taxon>
        <taxon>Magnoliopsida</taxon>
        <taxon>eudicotyledons</taxon>
        <taxon>Gunneridae</taxon>
        <taxon>Pentapetalae</taxon>
        <taxon>rosids</taxon>
        <taxon>fabids</taxon>
        <taxon>Fabales</taxon>
        <taxon>Fabaceae</taxon>
        <taxon>Papilionoideae</taxon>
        <taxon>50 kb inversion clade</taxon>
        <taxon>NPAAA clade</taxon>
        <taxon>Hologalegina</taxon>
        <taxon>IRL clade</taxon>
        <taxon>Trifolieae</taxon>
        <taxon>Medicago</taxon>
    </lineage>
</organism>
<reference evidence="3" key="3">
    <citation type="submission" date="2015-06" db="UniProtKB">
        <authorList>
            <consortium name="EnsemblPlants"/>
        </authorList>
    </citation>
    <scope>IDENTIFICATION</scope>
    <source>
        <strain evidence="3">cv. Jemalong A17</strain>
    </source>
</reference>
<feature type="region of interest" description="Disordered" evidence="1">
    <location>
        <begin position="100"/>
        <end position="122"/>
    </location>
</feature>
<evidence type="ECO:0000313" key="4">
    <source>
        <dbReference type="Proteomes" id="UP000002051"/>
    </source>
</evidence>
<dbReference type="EMBL" id="KL403042">
    <property type="protein sequence ID" value="KEH16124.1"/>
    <property type="molecule type" value="Genomic_DNA"/>
</dbReference>
<name>A0A072TEX9_MEDTR</name>
<keyword evidence="4" id="KW-1185">Reference proteome</keyword>
<gene>
    <name evidence="2" type="ORF">MTR_0317s0040</name>
</gene>
<dbReference type="HOGENOM" id="CLU_2030221_0_0_1"/>
<dbReference type="AlphaFoldDB" id="A0A072TEX9"/>
<dbReference type="Proteomes" id="UP000002051">
    <property type="component" value="Unassembled WGS sequence"/>
</dbReference>
<evidence type="ECO:0000313" key="3">
    <source>
        <dbReference type="EnsemblPlants" id="KEH16124"/>
    </source>
</evidence>
<proteinExistence type="predicted"/>
<protein>
    <submittedName>
        <fullName evidence="2 3">Uncharacterized protein</fullName>
    </submittedName>
</protein>
<sequence>MNNGLEAVNVPAVYSCSNLKKLQVQHKEQKVICSVVLQHENEIKLKIKPQNSPAAVQTLNRSRKSILSEDATAQQLSSVAAALSGVRKLNPIYIYGEEDDSEDIMASRPQTSPPSLPSSPQI</sequence>
<reference evidence="2 4" key="1">
    <citation type="journal article" date="2011" name="Nature">
        <title>The Medicago genome provides insight into the evolution of rhizobial symbioses.</title>
        <authorList>
            <person name="Young N.D."/>
            <person name="Debelle F."/>
            <person name="Oldroyd G.E."/>
            <person name="Geurts R."/>
            <person name="Cannon S.B."/>
            <person name="Udvardi M.K."/>
            <person name="Benedito V.A."/>
            <person name="Mayer K.F."/>
            <person name="Gouzy J."/>
            <person name="Schoof H."/>
            <person name="Van de Peer Y."/>
            <person name="Proost S."/>
            <person name="Cook D.R."/>
            <person name="Meyers B.C."/>
            <person name="Spannagl M."/>
            <person name="Cheung F."/>
            <person name="De Mita S."/>
            <person name="Krishnakumar V."/>
            <person name="Gundlach H."/>
            <person name="Zhou S."/>
            <person name="Mudge J."/>
            <person name="Bharti A.K."/>
            <person name="Murray J.D."/>
            <person name="Naoumkina M.A."/>
            <person name="Rosen B."/>
            <person name="Silverstein K.A."/>
            <person name="Tang H."/>
            <person name="Rombauts S."/>
            <person name="Zhao P.X."/>
            <person name="Zhou P."/>
            <person name="Barbe V."/>
            <person name="Bardou P."/>
            <person name="Bechner M."/>
            <person name="Bellec A."/>
            <person name="Berger A."/>
            <person name="Berges H."/>
            <person name="Bidwell S."/>
            <person name="Bisseling T."/>
            <person name="Choisne N."/>
            <person name="Couloux A."/>
            <person name="Denny R."/>
            <person name="Deshpande S."/>
            <person name="Dai X."/>
            <person name="Doyle J.J."/>
            <person name="Dudez A.M."/>
            <person name="Farmer A.D."/>
            <person name="Fouteau S."/>
            <person name="Franken C."/>
            <person name="Gibelin C."/>
            <person name="Gish J."/>
            <person name="Goldstein S."/>
            <person name="Gonzalez A.J."/>
            <person name="Green P.J."/>
            <person name="Hallab A."/>
            <person name="Hartog M."/>
            <person name="Hua A."/>
            <person name="Humphray S.J."/>
            <person name="Jeong D.H."/>
            <person name="Jing Y."/>
            <person name="Jocker A."/>
            <person name="Kenton S.M."/>
            <person name="Kim D.J."/>
            <person name="Klee K."/>
            <person name="Lai H."/>
            <person name="Lang C."/>
            <person name="Lin S."/>
            <person name="Macmil S.L."/>
            <person name="Magdelenat G."/>
            <person name="Matthews L."/>
            <person name="McCorrison J."/>
            <person name="Monaghan E.L."/>
            <person name="Mun J.H."/>
            <person name="Najar F.Z."/>
            <person name="Nicholson C."/>
            <person name="Noirot C."/>
            <person name="O'Bleness M."/>
            <person name="Paule C.R."/>
            <person name="Poulain J."/>
            <person name="Prion F."/>
            <person name="Qin B."/>
            <person name="Qu C."/>
            <person name="Retzel E.F."/>
            <person name="Riddle C."/>
            <person name="Sallet E."/>
            <person name="Samain S."/>
            <person name="Samson N."/>
            <person name="Sanders I."/>
            <person name="Saurat O."/>
            <person name="Scarpelli C."/>
            <person name="Schiex T."/>
            <person name="Segurens B."/>
            <person name="Severin A.J."/>
            <person name="Sherrier D.J."/>
            <person name="Shi R."/>
            <person name="Sims S."/>
            <person name="Singer S.R."/>
            <person name="Sinharoy S."/>
            <person name="Sterck L."/>
            <person name="Viollet A."/>
            <person name="Wang B.B."/>
            <person name="Wang K."/>
            <person name="Wang M."/>
            <person name="Wang X."/>
            <person name="Warfsmann J."/>
            <person name="Weissenbach J."/>
            <person name="White D.D."/>
            <person name="White J.D."/>
            <person name="Wiley G.B."/>
            <person name="Wincker P."/>
            <person name="Xing Y."/>
            <person name="Yang L."/>
            <person name="Yao Z."/>
            <person name="Ying F."/>
            <person name="Zhai J."/>
            <person name="Zhou L."/>
            <person name="Zuber A."/>
            <person name="Denarie J."/>
            <person name="Dixon R.A."/>
            <person name="May G.D."/>
            <person name="Schwartz D.C."/>
            <person name="Rogers J."/>
            <person name="Quetier F."/>
            <person name="Town C.D."/>
            <person name="Roe B.A."/>
        </authorList>
    </citation>
    <scope>NUCLEOTIDE SEQUENCE [LARGE SCALE GENOMIC DNA]</scope>
    <source>
        <strain evidence="2">A17</strain>
        <strain evidence="3 4">cv. Jemalong A17</strain>
    </source>
</reference>
<dbReference type="EnsemblPlants" id="KEH16124">
    <property type="protein sequence ID" value="KEH16124"/>
    <property type="gene ID" value="MTR_0317s0040"/>
</dbReference>
<feature type="compositionally biased region" description="Pro residues" evidence="1">
    <location>
        <begin position="111"/>
        <end position="122"/>
    </location>
</feature>
<evidence type="ECO:0000313" key="2">
    <source>
        <dbReference type="EMBL" id="KEH16124.1"/>
    </source>
</evidence>
<accession>A0A072TEX9</accession>
<evidence type="ECO:0000256" key="1">
    <source>
        <dbReference type="SAM" id="MobiDB-lite"/>
    </source>
</evidence>
<reference evidence="2 4" key="2">
    <citation type="journal article" date="2014" name="BMC Genomics">
        <title>An improved genome release (version Mt4.0) for the model legume Medicago truncatula.</title>
        <authorList>
            <person name="Tang H."/>
            <person name="Krishnakumar V."/>
            <person name="Bidwell S."/>
            <person name="Rosen B."/>
            <person name="Chan A."/>
            <person name="Zhou S."/>
            <person name="Gentzbittel L."/>
            <person name="Childs K.L."/>
            <person name="Yandell M."/>
            <person name="Gundlach H."/>
            <person name="Mayer K.F."/>
            <person name="Schwartz D.C."/>
            <person name="Town C.D."/>
        </authorList>
    </citation>
    <scope>GENOME REANNOTATION</scope>
    <source>
        <strain evidence="2">A17</strain>
        <strain evidence="3 4">cv. Jemalong A17</strain>
    </source>
</reference>